<name>A0A7D9CWC8_DEKBR</name>
<dbReference type="FunFam" id="3.30.420.40:FF:000115">
    <property type="entry name" value="Pantothenate kinase PanK"/>
    <property type="match status" value="1"/>
</dbReference>
<accession>A0A7D9CWC8</accession>
<dbReference type="AlphaFoldDB" id="A0A7D9CWC8"/>
<keyword evidence="1" id="KW-0547">Nucleotide-binding</keyword>
<dbReference type="NCBIfam" id="TIGR00555">
    <property type="entry name" value="panK_eukar"/>
    <property type="match status" value="1"/>
</dbReference>
<proteinExistence type="predicted"/>
<evidence type="ECO:0000256" key="1">
    <source>
        <dbReference type="ARBA" id="ARBA00022741"/>
    </source>
</evidence>
<evidence type="ECO:0000313" key="6">
    <source>
        <dbReference type="Proteomes" id="UP000478008"/>
    </source>
</evidence>
<sequence length="414" mass="46021">MSVSPSVSSSLTVSTSSSSASSSRTNSCIYIHHHCKNPKPLNVADAHIVYEGNVADTKDIALPFNDGDINEISVDIGGSLAKLCYAIRDDSGQGVRFCFFSIETDRIEEFITVIKQVLAKYYGHNPEKGAINGNLVLIATGGGAYKFYDKLSTSLQCKVQKEDEMQCLIIGLDFFVTEIRREVFYFDESAHRYIDVQMAEDPVTCTPIVQDQYPYLLVNIGSGVSMVKVTGPGPDSFVRVGGSSLGGGTLWGLLSILTDCKTFDEMLEMAARGKNENVDLLVGDIYGRSYNNIGLKASHIASSMGKVYKHVFEDESGKNTDRAHRLDKFHQEDIARSLLYAVSNNIGQISYLQAQRYNLKKIYFAGSYIRNHYQTIRTLSYAIDFWSQGTKKAYFLRHEGYLGSMGAFLMRRAE</sequence>
<keyword evidence="3" id="KW-0173">Coenzyme A biosynthesis</keyword>
<dbReference type="PANTHER" id="PTHR12280">
    <property type="entry name" value="PANTOTHENATE KINASE"/>
    <property type="match status" value="1"/>
</dbReference>
<dbReference type="SUPFAM" id="SSF53067">
    <property type="entry name" value="Actin-like ATPase domain"/>
    <property type="match status" value="2"/>
</dbReference>
<gene>
    <name evidence="5" type="primary">CAB1</name>
    <name evidence="5" type="ORF">DEBR0S2_04412G</name>
</gene>
<dbReference type="GO" id="GO:0005829">
    <property type="term" value="C:cytosol"/>
    <property type="evidence" value="ECO:0007669"/>
    <property type="project" value="TreeGrafter"/>
</dbReference>
<dbReference type="Proteomes" id="UP000478008">
    <property type="component" value="Unassembled WGS sequence"/>
</dbReference>
<dbReference type="GO" id="GO:0004594">
    <property type="term" value="F:pantothenate kinase activity"/>
    <property type="evidence" value="ECO:0007669"/>
    <property type="project" value="TreeGrafter"/>
</dbReference>
<dbReference type="GO" id="GO:0005524">
    <property type="term" value="F:ATP binding"/>
    <property type="evidence" value="ECO:0007669"/>
    <property type="project" value="UniProtKB-KW"/>
</dbReference>
<dbReference type="PANTHER" id="PTHR12280:SF20">
    <property type="entry name" value="4'-PHOSPHOPANTETHEINE PHOSPHATASE"/>
    <property type="match status" value="1"/>
</dbReference>
<dbReference type="InterPro" id="IPR043129">
    <property type="entry name" value="ATPase_NBD"/>
</dbReference>
<protein>
    <submittedName>
        <fullName evidence="5">DEBR0S2_04412g1_1</fullName>
    </submittedName>
</protein>
<keyword evidence="2" id="KW-0067">ATP-binding</keyword>
<evidence type="ECO:0000256" key="3">
    <source>
        <dbReference type="ARBA" id="ARBA00022993"/>
    </source>
</evidence>
<dbReference type="EMBL" id="CABFWN010000002">
    <property type="protein sequence ID" value="VUG17331.1"/>
    <property type="molecule type" value="Genomic_DNA"/>
</dbReference>
<evidence type="ECO:0000256" key="2">
    <source>
        <dbReference type="ARBA" id="ARBA00022840"/>
    </source>
</evidence>
<dbReference type="Gene3D" id="3.30.420.510">
    <property type="match status" value="1"/>
</dbReference>
<dbReference type="Gene3D" id="3.30.420.40">
    <property type="match status" value="1"/>
</dbReference>
<feature type="region of interest" description="Disordered" evidence="4">
    <location>
        <begin position="1"/>
        <end position="23"/>
    </location>
</feature>
<dbReference type="GO" id="GO:0015937">
    <property type="term" value="P:coenzyme A biosynthetic process"/>
    <property type="evidence" value="ECO:0007669"/>
    <property type="project" value="UniProtKB-KW"/>
</dbReference>
<evidence type="ECO:0000313" key="5">
    <source>
        <dbReference type="EMBL" id="VUG17331.1"/>
    </source>
</evidence>
<dbReference type="InterPro" id="IPR004567">
    <property type="entry name" value="Type_II_PanK"/>
</dbReference>
<reference evidence="5 6" key="1">
    <citation type="submission" date="2019-07" db="EMBL/GenBank/DDBJ databases">
        <authorList>
            <person name="Friedrich A."/>
            <person name="Schacherer J."/>
        </authorList>
    </citation>
    <scope>NUCLEOTIDE SEQUENCE [LARGE SCALE GENOMIC DNA]</scope>
</reference>
<organism evidence="5 6">
    <name type="scientific">Dekkera bruxellensis</name>
    <name type="common">Brettanomyces custersii</name>
    <dbReference type="NCBI Taxonomy" id="5007"/>
    <lineage>
        <taxon>Eukaryota</taxon>
        <taxon>Fungi</taxon>
        <taxon>Dikarya</taxon>
        <taxon>Ascomycota</taxon>
        <taxon>Saccharomycotina</taxon>
        <taxon>Pichiomycetes</taxon>
        <taxon>Pichiales</taxon>
        <taxon>Pichiaceae</taxon>
        <taxon>Brettanomyces</taxon>
    </lineage>
</organism>
<dbReference type="Pfam" id="PF03630">
    <property type="entry name" value="Fumble"/>
    <property type="match status" value="1"/>
</dbReference>
<evidence type="ECO:0000256" key="4">
    <source>
        <dbReference type="SAM" id="MobiDB-lite"/>
    </source>
</evidence>
<dbReference type="GO" id="GO:0005634">
    <property type="term" value="C:nucleus"/>
    <property type="evidence" value="ECO:0007669"/>
    <property type="project" value="TreeGrafter"/>
</dbReference>
<keyword evidence="6" id="KW-1185">Reference proteome</keyword>